<dbReference type="AlphaFoldDB" id="A0A9X0WGB3"/>
<sequence length="139" mass="15300">MRLFSLILFGLAVFTAGLMAPAWAGDEDPLFINLTSDDPHRADMAITFGERQFERGHPLTIFLNDKGVWIGARAQSEIFGPHQVRLGTLIEQGARVLICPMCMKHYGVTEEDVIPGVQLGNPELTGGALFAEDTKTLTW</sequence>
<protein>
    <submittedName>
        <fullName evidence="2">DsrE/DsrF-like family protein</fullName>
    </submittedName>
</protein>
<feature type="signal peptide" evidence="1">
    <location>
        <begin position="1"/>
        <end position="24"/>
    </location>
</feature>
<dbReference type="EMBL" id="NRSD01000003">
    <property type="protein sequence ID" value="MBK1644006.1"/>
    <property type="molecule type" value="Genomic_DNA"/>
</dbReference>
<evidence type="ECO:0000256" key="1">
    <source>
        <dbReference type="SAM" id="SignalP"/>
    </source>
</evidence>
<organism evidence="2 3">
    <name type="scientific">Thiocapsa imhoffii</name>
    <dbReference type="NCBI Taxonomy" id="382777"/>
    <lineage>
        <taxon>Bacteria</taxon>
        <taxon>Pseudomonadati</taxon>
        <taxon>Pseudomonadota</taxon>
        <taxon>Gammaproteobacteria</taxon>
        <taxon>Chromatiales</taxon>
        <taxon>Chromatiaceae</taxon>
        <taxon>Thiocapsa</taxon>
    </lineage>
</organism>
<comment type="caution">
    <text evidence="2">The sequence shown here is derived from an EMBL/GenBank/DDBJ whole genome shotgun (WGS) entry which is preliminary data.</text>
</comment>
<gene>
    <name evidence="2" type="ORF">CKO25_04910</name>
</gene>
<dbReference type="Proteomes" id="UP001138802">
    <property type="component" value="Unassembled WGS sequence"/>
</dbReference>
<accession>A0A9X0WGB3</accession>
<reference evidence="2 3" key="1">
    <citation type="journal article" date="2020" name="Microorganisms">
        <title>Osmotic Adaptation and Compatible Solute Biosynthesis of Phototrophic Bacteria as Revealed from Genome Analyses.</title>
        <authorList>
            <person name="Imhoff J.F."/>
            <person name="Rahn T."/>
            <person name="Kunzel S."/>
            <person name="Keller A."/>
            <person name="Neulinger S.C."/>
        </authorList>
    </citation>
    <scope>NUCLEOTIDE SEQUENCE [LARGE SCALE GENOMIC DNA]</scope>
    <source>
        <strain evidence="2 3">DSM 21303</strain>
    </source>
</reference>
<dbReference type="InterPro" id="IPR027396">
    <property type="entry name" value="DsrEFH-like"/>
</dbReference>
<name>A0A9X0WGB3_9GAMM</name>
<dbReference type="Pfam" id="PF02635">
    <property type="entry name" value="DsrE"/>
    <property type="match status" value="1"/>
</dbReference>
<dbReference type="Gene3D" id="3.40.1260.10">
    <property type="entry name" value="DsrEFH-like"/>
    <property type="match status" value="1"/>
</dbReference>
<keyword evidence="1" id="KW-0732">Signal</keyword>
<dbReference type="SUPFAM" id="SSF75169">
    <property type="entry name" value="DsrEFH-like"/>
    <property type="match status" value="1"/>
</dbReference>
<proteinExistence type="predicted"/>
<keyword evidence="3" id="KW-1185">Reference proteome</keyword>
<evidence type="ECO:0000313" key="2">
    <source>
        <dbReference type="EMBL" id="MBK1644006.1"/>
    </source>
</evidence>
<evidence type="ECO:0000313" key="3">
    <source>
        <dbReference type="Proteomes" id="UP001138802"/>
    </source>
</evidence>
<feature type="chain" id="PRO_5040779033" evidence="1">
    <location>
        <begin position="25"/>
        <end position="139"/>
    </location>
</feature>
<dbReference type="InterPro" id="IPR003787">
    <property type="entry name" value="Sulphur_relay_DsrE/F-like"/>
</dbReference>